<protein>
    <submittedName>
        <fullName evidence="11">TRAP transporter small permease</fullName>
    </submittedName>
</protein>
<accession>A0A6N9PY94</accession>
<comment type="similarity">
    <text evidence="8">Belongs to the TRAP transporter small permease family.</text>
</comment>
<evidence type="ECO:0000256" key="3">
    <source>
        <dbReference type="ARBA" id="ARBA00022475"/>
    </source>
</evidence>
<evidence type="ECO:0000256" key="6">
    <source>
        <dbReference type="ARBA" id="ARBA00022989"/>
    </source>
</evidence>
<dbReference type="PANTHER" id="PTHR35011">
    <property type="entry name" value="2,3-DIKETO-L-GULONATE TRAP TRANSPORTER SMALL PERMEASE PROTEIN YIAM"/>
    <property type="match status" value="1"/>
</dbReference>
<dbReference type="AlphaFoldDB" id="A0A6N9PY94"/>
<dbReference type="GO" id="GO:0015740">
    <property type="term" value="P:C4-dicarboxylate transport"/>
    <property type="evidence" value="ECO:0007669"/>
    <property type="project" value="TreeGrafter"/>
</dbReference>
<evidence type="ECO:0000256" key="9">
    <source>
        <dbReference type="SAM" id="Phobius"/>
    </source>
</evidence>
<feature type="transmembrane region" description="Helical" evidence="9">
    <location>
        <begin position="42"/>
        <end position="64"/>
    </location>
</feature>
<dbReference type="PANTHER" id="PTHR35011:SF2">
    <property type="entry name" value="2,3-DIKETO-L-GULONATE TRAP TRANSPORTER SMALL PERMEASE PROTEIN YIAM"/>
    <property type="match status" value="1"/>
</dbReference>
<proteinExistence type="inferred from homology"/>
<evidence type="ECO:0000313" key="12">
    <source>
        <dbReference type="Proteomes" id="UP000448943"/>
    </source>
</evidence>
<feature type="transmembrane region" description="Helical" evidence="9">
    <location>
        <begin position="12"/>
        <end position="36"/>
    </location>
</feature>
<feature type="transmembrane region" description="Helical" evidence="9">
    <location>
        <begin position="126"/>
        <end position="145"/>
    </location>
</feature>
<dbReference type="RefSeq" id="WP_160644073.1">
    <property type="nucleotide sequence ID" value="NZ_SIJB01000006.1"/>
</dbReference>
<keyword evidence="6 9" id="KW-1133">Transmembrane helix</keyword>
<evidence type="ECO:0000256" key="4">
    <source>
        <dbReference type="ARBA" id="ARBA00022519"/>
    </source>
</evidence>
<dbReference type="InterPro" id="IPR055348">
    <property type="entry name" value="DctQ"/>
</dbReference>
<keyword evidence="2" id="KW-0813">Transport</keyword>
<evidence type="ECO:0000256" key="1">
    <source>
        <dbReference type="ARBA" id="ARBA00004429"/>
    </source>
</evidence>
<evidence type="ECO:0000313" key="11">
    <source>
        <dbReference type="EMBL" id="NBI27782.1"/>
    </source>
</evidence>
<keyword evidence="12" id="KW-1185">Reference proteome</keyword>
<dbReference type="GO" id="GO:0005886">
    <property type="term" value="C:plasma membrane"/>
    <property type="evidence" value="ECO:0007669"/>
    <property type="project" value="UniProtKB-SubCell"/>
</dbReference>
<evidence type="ECO:0000256" key="2">
    <source>
        <dbReference type="ARBA" id="ARBA00022448"/>
    </source>
</evidence>
<dbReference type="GO" id="GO:0022857">
    <property type="term" value="F:transmembrane transporter activity"/>
    <property type="evidence" value="ECO:0007669"/>
    <property type="project" value="TreeGrafter"/>
</dbReference>
<keyword evidence="4" id="KW-0997">Cell inner membrane</keyword>
<dbReference type="Proteomes" id="UP000448943">
    <property type="component" value="Unassembled WGS sequence"/>
</dbReference>
<evidence type="ECO:0000256" key="8">
    <source>
        <dbReference type="ARBA" id="ARBA00038436"/>
    </source>
</evidence>
<dbReference type="OrthoDB" id="49066at2"/>
<dbReference type="EMBL" id="SIJB01000006">
    <property type="protein sequence ID" value="NBI27782.1"/>
    <property type="molecule type" value="Genomic_DNA"/>
</dbReference>
<evidence type="ECO:0000256" key="7">
    <source>
        <dbReference type="ARBA" id="ARBA00023136"/>
    </source>
</evidence>
<reference evidence="11 12" key="1">
    <citation type="submission" date="2019-01" db="EMBL/GenBank/DDBJ databases">
        <title>Chengkuizengella sp. nov., isolated from deep-sea sediment of East Pacific Ocean.</title>
        <authorList>
            <person name="Yang J."/>
            <person name="Lai Q."/>
            <person name="Shao Z."/>
        </authorList>
    </citation>
    <scope>NUCLEOTIDE SEQUENCE [LARGE SCALE GENOMIC DNA]</scope>
    <source>
        <strain evidence="11 12">YPA3-1-1</strain>
    </source>
</reference>
<feature type="transmembrane region" description="Helical" evidence="9">
    <location>
        <begin position="85"/>
        <end position="106"/>
    </location>
</feature>
<evidence type="ECO:0000259" key="10">
    <source>
        <dbReference type="Pfam" id="PF04290"/>
    </source>
</evidence>
<comment type="caution">
    <text evidence="11">The sequence shown here is derived from an EMBL/GenBank/DDBJ whole genome shotgun (WGS) entry which is preliminary data.</text>
</comment>
<dbReference type="Pfam" id="PF04290">
    <property type="entry name" value="DctQ"/>
    <property type="match status" value="1"/>
</dbReference>
<gene>
    <name evidence="11" type="ORF">ERL59_02245</name>
</gene>
<keyword evidence="3" id="KW-1003">Cell membrane</keyword>
<keyword evidence="5 9" id="KW-0812">Transmembrane</keyword>
<evidence type="ECO:0000256" key="5">
    <source>
        <dbReference type="ARBA" id="ARBA00022692"/>
    </source>
</evidence>
<comment type="subcellular location">
    <subcellularLocation>
        <location evidence="1">Cell inner membrane</location>
        <topology evidence="1">Multi-pass membrane protein</topology>
    </subcellularLocation>
</comment>
<name>A0A6N9PY94_9BACL</name>
<organism evidence="11 12">
    <name type="scientific">Chengkuizengella marina</name>
    <dbReference type="NCBI Taxonomy" id="2507566"/>
    <lineage>
        <taxon>Bacteria</taxon>
        <taxon>Bacillati</taxon>
        <taxon>Bacillota</taxon>
        <taxon>Bacilli</taxon>
        <taxon>Bacillales</taxon>
        <taxon>Paenibacillaceae</taxon>
        <taxon>Chengkuizengella</taxon>
    </lineage>
</organism>
<feature type="domain" description="Tripartite ATP-independent periplasmic transporters DctQ component" evidence="10">
    <location>
        <begin position="24"/>
        <end position="152"/>
    </location>
</feature>
<dbReference type="InterPro" id="IPR007387">
    <property type="entry name" value="TRAP_DctQ"/>
</dbReference>
<sequence length="164" mass="18460">MKKWNTILNHMEEIIVSITLSLGVFITFLEIVLRIFDMTLGFSFEASIYLLITCGLIGASIGVREKVHIGIDIIVKQFPFAIQKLIGVGALCLCILFCLVITILGIQHIQILYSFGQVTPEMEIPVYIPKSIVPISFALMSLRFIQELIHYFKKPINQEEGEGS</sequence>
<keyword evidence="7 9" id="KW-0472">Membrane</keyword>